<keyword evidence="1" id="KW-0175">Coiled coil</keyword>
<gene>
    <name evidence="3" type="ORF">C4B68_24465</name>
</gene>
<evidence type="ECO:0000256" key="2">
    <source>
        <dbReference type="SAM" id="MobiDB-lite"/>
    </source>
</evidence>
<organism evidence="3 4">
    <name type="scientific">Streptomyces dengpaensis</name>
    <dbReference type="NCBI Taxonomy" id="2049881"/>
    <lineage>
        <taxon>Bacteria</taxon>
        <taxon>Bacillati</taxon>
        <taxon>Actinomycetota</taxon>
        <taxon>Actinomycetes</taxon>
        <taxon>Kitasatosporales</taxon>
        <taxon>Streptomycetaceae</taxon>
        <taxon>Streptomyces</taxon>
    </lineage>
</organism>
<feature type="compositionally biased region" description="Low complexity" evidence="2">
    <location>
        <begin position="380"/>
        <end position="391"/>
    </location>
</feature>
<protein>
    <submittedName>
        <fullName evidence="3">Uncharacterized protein</fullName>
    </submittedName>
</protein>
<keyword evidence="4" id="KW-1185">Reference proteome</keyword>
<feature type="region of interest" description="Disordered" evidence="2">
    <location>
        <begin position="370"/>
        <end position="391"/>
    </location>
</feature>
<dbReference type="RefSeq" id="WP_099504331.1">
    <property type="nucleotide sequence ID" value="NZ_CP026652.1"/>
</dbReference>
<accession>A0ABN5I5T6</accession>
<name>A0ABN5I5T6_9ACTN</name>
<evidence type="ECO:0000256" key="1">
    <source>
        <dbReference type="SAM" id="Coils"/>
    </source>
</evidence>
<dbReference type="EMBL" id="CP026652">
    <property type="protein sequence ID" value="AVH58399.1"/>
    <property type="molecule type" value="Genomic_DNA"/>
</dbReference>
<proteinExistence type="predicted"/>
<sequence length="391" mass="43582">MTRRTMAERKRRAAERDTRRESLFVLLSRARRGVPLTPAEAALMFAHVEVELTEADELRRTVAGQQTAIQAAHNRTAAAEDAIREAEQRAEQAEEHLARIRSMADAWERRLPATIRTATAAEAVRRAANGDDSPVMFAFTAEKTAEEQLAKAQRRGDIWKAKAHEIEEHRDRGEATLQRVRDADGLGAALAAVAEHDGLTPDAARAHAAFTEAAESPRARLAEQQRAHEIELATVRRTLSDSETLGHRLLQRAERAEERLAVERRRGDGWQRHALDADHKADRYRTAWFAARRDRRADRAAMAAELPLVHAGRRALAEAAEPCKSKSVGKDHPIHELLAALTRGDALDRPAAVDLTSRYYQAIHDAYCPRSHRPRRPGRAAEANLAALARP</sequence>
<feature type="coiled-coil region" evidence="1">
    <location>
        <begin position="69"/>
        <end position="110"/>
    </location>
</feature>
<evidence type="ECO:0000313" key="4">
    <source>
        <dbReference type="Proteomes" id="UP000238413"/>
    </source>
</evidence>
<evidence type="ECO:0000313" key="3">
    <source>
        <dbReference type="EMBL" id="AVH58399.1"/>
    </source>
</evidence>
<reference evidence="3 4" key="1">
    <citation type="submission" date="2018-02" db="EMBL/GenBank/DDBJ databases">
        <title>Complete genome sequence of Streptomyces dengpaensis, the producer of angucyclines.</title>
        <authorList>
            <person name="Yumei L."/>
        </authorList>
    </citation>
    <scope>NUCLEOTIDE SEQUENCE [LARGE SCALE GENOMIC DNA]</scope>
    <source>
        <strain evidence="3 4">XZHG99</strain>
    </source>
</reference>
<dbReference type="Proteomes" id="UP000238413">
    <property type="component" value="Chromosome"/>
</dbReference>